<name>A0A1G5WJN7_9HYPH</name>
<dbReference type="InterPro" id="IPR032710">
    <property type="entry name" value="NTF2-like_dom_sf"/>
</dbReference>
<dbReference type="PANTHER" id="PTHR30173">
    <property type="entry name" value="SIGMA 19 FACTOR"/>
    <property type="match status" value="1"/>
</dbReference>
<evidence type="ECO:0000313" key="3">
    <source>
        <dbReference type="Proteomes" id="UP000198588"/>
    </source>
</evidence>
<dbReference type="GO" id="GO:0006352">
    <property type="term" value="P:DNA-templated transcription initiation"/>
    <property type="evidence" value="ECO:0007669"/>
    <property type="project" value="InterPro"/>
</dbReference>
<dbReference type="SUPFAM" id="SSF88659">
    <property type="entry name" value="Sigma3 and sigma4 domains of RNA polymerase sigma factors"/>
    <property type="match status" value="1"/>
</dbReference>
<dbReference type="SUPFAM" id="SSF54427">
    <property type="entry name" value="NTF2-like"/>
    <property type="match status" value="1"/>
</dbReference>
<gene>
    <name evidence="2" type="ORF">SAMN02927914_01360</name>
</gene>
<dbReference type="InterPro" id="IPR013324">
    <property type="entry name" value="RNA_pol_sigma_r3/r4-like"/>
</dbReference>
<dbReference type="InterPro" id="IPR007627">
    <property type="entry name" value="RNA_pol_sigma70_r2"/>
</dbReference>
<protein>
    <submittedName>
        <fullName evidence="2">RNA polymerase sigma-70 factor, ECF subfamily</fullName>
    </submittedName>
</protein>
<reference evidence="2 3" key="1">
    <citation type="submission" date="2016-10" db="EMBL/GenBank/DDBJ databases">
        <authorList>
            <person name="de Groot N.N."/>
        </authorList>
    </citation>
    <scope>NUCLEOTIDE SEQUENCE [LARGE SCALE GENOMIC DNA]</scope>
    <source>
        <strain evidence="2 3">CGMCC 1.12097</strain>
    </source>
</reference>
<dbReference type="Proteomes" id="UP000198588">
    <property type="component" value="Unassembled WGS sequence"/>
</dbReference>
<proteinExistence type="predicted"/>
<dbReference type="PANTHER" id="PTHR30173:SF36">
    <property type="entry name" value="ECF RNA POLYMERASE SIGMA FACTOR SIGJ"/>
    <property type="match status" value="1"/>
</dbReference>
<dbReference type="Gene3D" id="1.10.10.10">
    <property type="entry name" value="Winged helix-like DNA-binding domain superfamily/Winged helix DNA-binding domain"/>
    <property type="match status" value="1"/>
</dbReference>
<dbReference type="STRING" id="1165689.SAMN02927914_01360"/>
<dbReference type="AlphaFoldDB" id="A0A1G5WJN7"/>
<feature type="domain" description="RNA polymerase sigma-70 region 2" evidence="1">
    <location>
        <begin position="2"/>
        <end position="59"/>
    </location>
</feature>
<evidence type="ECO:0000259" key="1">
    <source>
        <dbReference type="Pfam" id="PF04542"/>
    </source>
</evidence>
<dbReference type="InterPro" id="IPR036388">
    <property type="entry name" value="WH-like_DNA-bd_sf"/>
</dbReference>
<sequence>MFALAYRITGNRADAEEIVQDAFVRLQKSTPKDAVRSHKAYLATITARLSFNRLRDQRARRETYVGEWLPEPLLTADEPGIGTEDVSFALMAVLERLSPLERVVFVLRNAFDFSFEEIMPVARRDAVTCRKIFSRARARVLEERPRFTIDRDRHHALLKSFTEAALDGNTAKLVSLLDESVVLHGDGGGKALALKRPVVGAEAVAQFIFAVTRTLPTGVSVDEIDLNRAPALVISSSGHPVVAILIDTDGERIRSVFAVANPDKLDALALAKS</sequence>
<evidence type="ECO:0000313" key="2">
    <source>
        <dbReference type="EMBL" id="SDA57876.1"/>
    </source>
</evidence>
<dbReference type="Gene3D" id="1.10.1740.10">
    <property type="match status" value="1"/>
</dbReference>
<dbReference type="InterPro" id="IPR052704">
    <property type="entry name" value="ECF_Sigma-70_Domain"/>
</dbReference>
<dbReference type="InterPro" id="IPR013325">
    <property type="entry name" value="RNA_pol_sigma_r2"/>
</dbReference>
<dbReference type="EMBL" id="FMXM01000004">
    <property type="protein sequence ID" value="SDA57876.1"/>
    <property type="molecule type" value="Genomic_DNA"/>
</dbReference>
<accession>A0A1G5WJN7</accession>
<organism evidence="2 3">
    <name type="scientific">Mesorhizobium qingshengii</name>
    <dbReference type="NCBI Taxonomy" id="1165689"/>
    <lineage>
        <taxon>Bacteria</taxon>
        <taxon>Pseudomonadati</taxon>
        <taxon>Pseudomonadota</taxon>
        <taxon>Alphaproteobacteria</taxon>
        <taxon>Hyphomicrobiales</taxon>
        <taxon>Phyllobacteriaceae</taxon>
        <taxon>Mesorhizobium</taxon>
    </lineage>
</organism>
<dbReference type="GO" id="GO:0016987">
    <property type="term" value="F:sigma factor activity"/>
    <property type="evidence" value="ECO:0007669"/>
    <property type="project" value="TreeGrafter"/>
</dbReference>
<dbReference type="Pfam" id="PF04542">
    <property type="entry name" value="Sigma70_r2"/>
    <property type="match status" value="1"/>
</dbReference>
<dbReference type="SUPFAM" id="SSF88946">
    <property type="entry name" value="Sigma2 domain of RNA polymerase sigma factors"/>
    <property type="match status" value="1"/>
</dbReference>